<dbReference type="EMBL" id="SLUO01000002">
    <property type="protein sequence ID" value="TCL60494.1"/>
    <property type="molecule type" value="Genomic_DNA"/>
</dbReference>
<proteinExistence type="predicted"/>
<comment type="caution">
    <text evidence="1">The sequence shown here is derived from an EMBL/GenBank/DDBJ whole genome shotgun (WGS) entry which is preliminary data.</text>
</comment>
<dbReference type="STRING" id="1469948.GCA_000732725_00227"/>
<organism evidence="1 2">
    <name type="scientific">Kineothrix alysoides</name>
    <dbReference type="NCBI Taxonomy" id="1469948"/>
    <lineage>
        <taxon>Bacteria</taxon>
        <taxon>Bacillati</taxon>
        <taxon>Bacillota</taxon>
        <taxon>Clostridia</taxon>
        <taxon>Lachnospirales</taxon>
        <taxon>Lachnospiraceae</taxon>
        <taxon>Kineothrix</taxon>
    </lineage>
</organism>
<dbReference type="Proteomes" id="UP000295718">
    <property type="component" value="Unassembled WGS sequence"/>
</dbReference>
<gene>
    <name evidence="1" type="ORF">EDD76_102191</name>
</gene>
<accession>A0A4R1R4T3</accession>
<name>A0A4R1R4T3_9FIRM</name>
<evidence type="ECO:0000313" key="1">
    <source>
        <dbReference type="EMBL" id="TCL60494.1"/>
    </source>
</evidence>
<sequence length="77" mass="8867">MREMEFKMERQGLLKEGDSVTVTEGVLPSNYYYTIDPALAMSGNYPFNQRMLARQGMVTQVIENDRGFYVMAQFDEG</sequence>
<protein>
    <submittedName>
        <fullName evidence="1">Uncharacterized protein</fullName>
    </submittedName>
</protein>
<reference evidence="1 2" key="1">
    <citation type="submission" date="2019-03" db="EMBL/GenBank/DDBJ databases">
        <title>Genomic Encyclopedia of Type Strains, Phase IV (KMG-IV): sequencing the most valuable type-strain genomes for metagenomic binning, comparative biology and taxonomic classification.</title>
        <authorList>
            <person name="Goeker M."/>
        </authorList>
    </citation>
    <scope>NUCLEOTIDE SEQUENCE [LARGE SCALE GENOMIC DNA]</scope>
    <source>
        <strain evidence="1 2">DSM 100556</strain>
    </source>
</reference>
<keyword evidence="2" id="KW-1185">Reference proteome</keyword>
<evidence type="ECO:0000313" key="2">
    <source>
        <dbReference type="Proteomes" id="UP000295718"/>
    </source>
</evidence>
<dbReference type="AlphaFoldDB" id="A0A4R1R4T3"/>
<dbReference type="RefSeq" id="WP_031389008.1">
    <property type="nucleotide sequence ID" value="NZ_JPNB01000001.1"/>
</dbReference>